<gene>
    <name evidence="4" type="ORF">LMG22037_01247</name>
</gene>
<reference evidence="4 5" key="1">
    <citation type="submission" date="2020-04" db="EMBL/GenBank/DDBJ databases">
        <authorList>
            <person name="De Canck E."/>
        </authorList>
    </citation>
    <scope>NUCLEOTIDE SEQUENCE [LARGE SCALE GENOMIC DNA]</scope>
    <source>
        <strain evidence="4 5">LMG 22037</strain>
    </source>
</reference>
<protein>
    <recommendedName>
        <fullName evidence="3">NodB homology domain-containing protein</fullName>
    </recommendedName>
</protein>
<dbReference type="Pfam" id="PF01522">
    <property type="entry name" value="Polysacc_deac_1"/>
    <property type="match status" value="1"/>
</dbReference>
<dbReference type="InterPro" id="IPR051398">
    <property type="entry name" value="Polysacch_Deacetylase"/>
</dbReference>
<feature type="chain" id="PRO_5026996901" description="NodB homology domain-containing protein" evidence="2">
    <location>
        <begin position="36"/>
        <end position="279"/>
    </location>
</feature>
<dbReference type="GO" id="GO:0005975">
    <property type="term" value="P:carbohydrate metabolic process"/>
    <property type="evidence" value="ECO:0007669"/>
    <property type="project" value="InterPro"/>
</dbReference>
<evidence type="ECO:0000256" key="2">
    <source>
        <dbReference type="SAM" id="SignalP"/>
    </source>
</evidence>
<evidence type="ECO:0000259" key="3">
    <source>
        <dbReference type="PROSITE" id="PS51677"/>
    </source>
</evidence>
<dbReference type="InterPro" id="IPR002509">
    <property type="entry name" value="NODB_dom"/>
</dbReference>
<feature type="signal peptide" evidence="2">
    <location>
        <begin position="1"/>
        <end position="35"/>
    </location>
</feature>
<dbReference type="GO" id="GO:0016810">
    <property type="term" value="F:hydrolase activity, acting on carbon-nitrogen (but not peptide) bonds"/>
    <property type="evidence" value="ECO:0007669"/>
    <property type="project" value="InterPro"/>
</dbReference>
<dbReference type="CDD" id="cd10918">
    <property type="entry name" value="CE4_NodB_like_5s_6s"/>
    <property type="match status" value="1"/>
</dbReference>
<feature type="domain" description="NodB homology" evidence="3">
    <location>
        <begin position="99"/>
        <end position="279"/>
    </location>
</feature>
<sequence length="279" mass="31180">MPRPLACRASHVAHTCRRGLSLMLALLVFSSPARAQPPAPRVSVLVYHRFAASVEDSMTVRVSTFEAQVRFLKERGYRFVPLGDVVNWLGDAAATLPSRSVVITVDDGHRSVFDQLLPIAQREHLAVTLFVYPSAISNAQYALTWNQLRTLRESGLFDVQSHTYWHPNFNIERRRRTSADFRQFVRMQLETSRRRIETQLGGKVTMLAWPFGIYDEELMTLAAEEGYVAGFSLEARSVDRHSRMLALPRFLIVDSHGVAGLAALLGEPAPPPNGNPGGN</sequence>
<organism evidence="4 5">
    <name type="scientific">Paraburkholderia phenoliruptrix</name>
    <dbReference type="NCBI Taxonomy" id="252970"/>
    <lineage>
        <taxon>Bacteria</taxon>
        <taxon>Pseudomonadati</taxon>
        <taxon>Pseudomonadota</taxon>
        <taxon>Betaproteobacteria</taxon>
        <taxon>Burkholderiales</taxon>
        <taxon>Burkholderiaceae</taxon>
        <taxon>Paraburkholderia</taxon>
    </lineage>
</organism>
<dbReference type="PANTHER" id="PTHR34216">
    <property type="match status" value="1"/>
</dbReference>
<accession>A0A6J5A740</accession>
<dbReference type="PANTHER" id="PTHR34216:SF7">
    <property type="entry name" value="POLY-BETA-1,6-N-ACETYL-D-GLUCOSAMINE N-DEACETYLASE"/>
    <property type="match status" value="1"/>
</dbReference>
<keyword evidence="1 2" id="KW-0732">Signal</keyword>
<dbReference type="EMBL" id="CADIKB010000003">
    <property type="protein sequence ID" value="CAB3656289.1"/>
    <property type="molecule type" value="Genomic_DNA"/>
</dbReference>
<dbReference type="Gene3D" id="3.20.20.370">
    <property type="entry name" value="Glycoside hydrolase/deacetylase"/>
    <property type="match status" value="1"/>
</dbReference>
<evidence type="ECO:0000313" key="5">
    <source>
        <dbReference type="Proteomes" id="UP000494249"/>
    </source>
</evidence>
<dbReference type="InterPro" id="IPR011330">
    <property type="entry name" value="Glyco_hydro/deAcase_b/a-brl"/>
</dbReference>
<evidence type="ECO:0000313" key="4">
    <source>
        <dbReference type="EMBL" id="CAB3656289.1"/>
    </source>
</evidence>
<name>A0A6J5A740_9BURK</name>
<dbReference type="PROSITE" id="PS51677">
    <property type="entry name" value="NODB"/>
    <property type="match status" value="1"/>
</dbReference>
<dbReference type="RefSeq" id="WP_035477292.1">
    <property type="nucleotide sequence ID" value="NZ_CADFGL010000004.1"/>
</dbReference>
<dbReference type="Proteomes" id="UP000494249">
    <property type="component" value="Unassembled WGS sequence"/>
</dbReference>
<proteinExistence type="predicted"/>
<evidence type="ECO:0000256" key="1">
    <source>
        <dbReference type="ARBA" id="ARBA00022729"/>
    </source>
</evidence>
<dbReference type="SUPFAM" id="SSF88713">
    <property type="entry name" value="Glycoside hydrolase/deacetylase"/>
    <property type="match status" value="1"/>
</dbReference>
<dbReference type="AlphaFoldDB" id="A0A6J5A740"/>